<evidence type="ECO:0000256" key="1">
    <source>
        <dbReference type="SAM" id="SignalP"/>
    </source>
</evidence>
<dbReference type="EMBL" id="FXTC01000002">
    <property type="protein sequence ID" value="SMO51696.1"/>
    <property type="molecule type" value="Genomic_DNA"/>
</dbReference>
<dbReference type="Pfam" id="PF13585">
    <property type="entry name" value="CHU_C"/>
    <property type="match status" value="1"/>
</dbReference>
<dbReference type="Proteomes" id="UP000316916">
    <property type="component" value="Unassembled WGS sequence"/>
</dbReference>
<keyword evidence="3" id="KW-1185">Reference proteome</keyword>
<dbReference type="NCBIfam" id="TIGR04131">
    <property type="entry name" value="Bac_Flav_CTERM"/>
    <property type="match status" value="1"/>
</dbReference>
<keyword evidence="1" id="KW-0732">Signal</keyword>
<accession>A0A521BX12</accession>
<evidence type="ECO:0000313" key="2">
    <source>
        <dbReference type="EMBL" id="SMO51696.1"/>
    </source>
</evidence>
<organism evidence="2 3">
    <name type="scientific">Chryseobacterium rhizoplanae</name>
    <dbReference type="NCBI Taxonomy" id="1609531"/>
    <lineage>
        <taxon>Bacteria</taxon>
        <taxon>Pseudomonadati</taxon>
        <taxon>Bacteroidota</taxon>
        <taxon>Flavobacteriia</taxon>
        <taxon>Flavobacteriales</taxon>
        <taxon>Weeksellaceae</taxon>
        <taxon>Chryseobacterium group</taxon>
        <taxon>Chryseobacterium</taxon>
    </lineage>
</organism>
<feature type="chain" id="PRO_5021761625" evidence="1">
    <location>
        <begin position="22"/>
        <end position="701"/>
    </location>
</feature>
<feature type="signal peptide" evidence="1">
    <location>
        <begin position="1"/>
        <end position="21"/>
    </location>
</feature>
<gene>
    <name evidence="2" type="ORF">SAMN06265171_102229</name>
</gene>
<dbReference type="AlphaFoldDB" id="A0A521BX12"/>
<sequence length="701" mass="76027">MIHMKKHLLVFLFFLAQMAFAQQDCITAIPICSDAAISLTPNGWGTVKEGQVGCLGPNGESNSIWLTFSIETAGTLTFVVTPTGPSAVGIDYDFALYGPNHNCANTTATPLRCSYAGVNGSIINPTGLNMTSTDTTEGGGGDGYVKYIDVLPGQVYHLLLNNYSTQIAPFTLSFGGTAKLLTPFDHNSAQVYQPNPFLQPGPTQNGEIPVCGKIVNYDFSTFSAHILNSNPNFVVKYYASATDALDDLNPITAPTNINVANTYTYAISYVDPNSPTSFLNQCREYGQIKFIDKSFTLNPATLTSCSNNNSGTAMYDLSTATVGAAPNHILKYYPTMYDLNHGTNEITNPYMFVSAEGSVFVQATNEFGCTAAAEITLKFYPLVTATDGSLRSCFIESNPSTALFNLANAAVTSPTGTTTKRYFPSLTDAIDATNEILGFNNYIAPSGFVYVRVSDNRGCYTIAKITLTVIAPVTSSVLKDKIICMEDTTTLDAGPGFNGYEWSTGATTQSIKNVGVGIYWVKLKTGDCIATQKVTVYPSDQPVVSSIDVSNTTLTINVIGGTPDYQYSMDKIIWQPSNTFSNVARGTYKVYVKDAYDCEPIEVTVVVPNLINMITPNGDGVNDVVDYSAIADKQNLVLSIFDRYGTKIHQGDKSNGYKWDGTIAGKKIPTGTYWYSVTWNENDKKNTPFKFSGWIVVKNRE</sequence>
<proteinExistence type="predicted"/>
<dbReference type="InterPro" id="IPR026341">
    <property type="entry name" value="T9SS_type_B"/>
</dbReference>
<reference evidence="2 3" key="1">
    <citation type="submission" date="2017-05" db="EMBL/GenBank/DDBJ databases">
        <authorList>
            <person name="Varghese N."/>
            <person name="Submissions S."/>
        </authorList>
    </citation>
    <scope>NUCLEOTIDE SEQUENCE [LARGE SCALE GENOMIC DNA]</scope>
    <source>
        <strain evidence="2 3">DSM 29371</strain>
    </source>
</reference>
<evidence type="ECO:0000313" key="3">
    <source>
        <dbReference type="Proteomes" id="UP000316916"/>
    </source>
</evidence>
<name>A0A521BX12_9FLAO</name>
<protein>
    <submittedName>
        <fullName evidence="2">Gliding motility-associated C-terminal domain-containing protein</fullName>
    </submittedName>
</protein>